<dbReference type="EMBL" id="CP017141">
    <property type="protein sequence ID" value="AOM80068.1"/>
    <property type="molecule type" value="Genomic_DNA"/>
</dbReference>
<proteinExistence type="predicted"/>
<accession>A0A1D7QN29</accession>
<keyword evidence="1" id="KW-0732">Signal</keyword>
<reference evidence="2 3" key="1">
    <citation type="submission" date="2016-08" db="EMBL/GenBank/DDBJ databases">
        <authorList>
            <person name="Seilhamer J.J."/>
        </authorList>
    </citation>
    <scope>NUCLEOTIDE SEQUENCE [LARGE SCALE GENOMIC DNA]</scope>
    <source>
        <strain evidence="2 3">DX4</strain>
    </source>
</reference>
<gene>
    <name evidence="2" type="ORF">BFS30_24635</name>
</gene>
<feature type="signal peptide" evidence="1">
    <location>
        <begin position="1"/>
        <end position="30"/>
    </location>
</feature>
<evidence type="ECO:0000313" key="2">
    <source>
        <dbReference type="EMBL" id="AOM80068.1"/>
    </source>
</evidence>
<dbReference type="Proteomes" id="UP000094313">
    <property type="component" value="Chromosome"/>
</dbReference>
<dbReference type="OrthoDB" id="793529at2"/>
<dbReference type="AlphaFoldDB" id="A0A1D7QN29"/>
<keyword evidence="3" id="KW-1185">Reference proteome</keyword>
<feature type="chain" id="PRO_5009098901" evidence="1">
    <location>
        <begin position="31"/>
        <end position="231"/>
    </location>
</feature>
<evidence type="ECO:0000313" key="3">
    <source>
        <dbReference type="Proteomes" id="UP000094313"/>
    </source>
</evidence>
<organism evidence="2 3">
    <name type="scientific">Pedobacter steynii</name>
    <dbReference type="NCBI Taxonomy" id="430522"/>
    <lineage>
        <taxon>Bacteria</taxon>
        <taxon>Pseudomonadati</taxon>
        <taxon>Bacteroidota</taxon>
        <taxon>Sphingobacteriia</taxon>
        <taxon>Sphingobacteriales</taxon>
        <taxon>Sphingobacteriaceae</taxon>
        <taxon>Pedobacter</taxon>
    </lineage>
</organism>
<evidence type="ECO:0000256" key="1">
    <source>
        <dbReference type="SAM" id="SignalP"/>
    </source>
</evidence>
<name>A0A1D7QN29_9SPHI</name>
<sequence>MKNVITGRLKKTLVIVLCLLVTTPVFQAQAQIPLIDVLKGAVKKVIKAVDLQIQRQQNKIIWLQNAQKTLENAMSKLKLNEISEWTEKQRKLYDDYFQELRKVKNLISTYKKTKGIITRQVQLVEEYKKAWNLLRQDKHFSARELDYMYKVYTGILDESLKNLDQLFLVTNAFATQMTDGKRLELIHTASDNLEKNLTDMRGFNNRNYRISLSRADDITQAEMLKKLYGLQ</sequence>
<protein>
    <submittedName>
        <fullName evidence="2">Conjugal transfer protein TraI</fullName>
    </submittedName>
</protein>
<dbReference type="KEGG" id="psty:BFS30_24635"/>